<dbReference type="GO" id="GO:0005634">
    <property type="term" value="C:nucleus"/>
    <property type="evidence" value="ECO:0007669"/>
    <property type="project" value="UniProtKB-SubCell"/>
</dbReference>
<organism evidence="13 14">
    <name type="scientific">Cladonia borealis</name>
    <dbReference type="NCBI Taxonomy" id="184061"/>
    <lineage>
        <taxon>Eukaryota</taxon>
        <taxon>Fungi</taxon>
        <taxon>Dikarya</taxon>
        <taxon>Ascomycota</taxon>
        <taxon>Pezizomycotina</taxon>
        <taxon>Lecanoromycetes</taxon>
        <taxon>OSLEUM clade</taxon>
        <taxon>Lecanoromycetidae</taxon>
        <taxon>Lecanorales</taxon>
        <taxon>Lecanorineae</taxon>
        <taxon>Cladoniaceae</taxon>
        <taxon>Cladonia</taxon>
    </lineage>
</organism>
<dbReference type="GO" id="GO:0003677">
    <property type="term" value="F:DNA binding"/>
    <property type="evidence" value="ECO:0007669"/>
    <property type="project" value="UniProtKB-KW"/>
</dbReference>
<evidence type="ECO:0000256" key="8">
    <source>
        <dbReference type="ARBA" id="ARBA00023242"/>
    </source>
</evidence>
<dbReference type="InterPro" id="IPR001951">
    <property type="entry name" value="Histone_H4"/>
</dbReference>
<dbReference type="InterPro" id="IPR004823">
    <property type="entry name" value="TAF_TATA-bd_Histone-like_dom"/>
</dbReference>
<keyword evidence="14" id="KW-1185">Reference proteome</keyword>
<evidence type="ECO:0000313" key="13">
    <source>
        <dbReference type="EMBL" id="KAK0512259.1"/>
    </source>
</evidence>
<feature type="domain" description="TATA box binding protein associated factor (TAF) histone-like fold" evidence="12">
    <location>
        <begin position="88"/>
        <end position="148"/>
    </location>
</feature>
<proteinExistence type="inferred from homology"/>
<dbReference type="SMART" id="SM00417">
    <property type="entry name" value="H4"/>
    <property type="match status" value="1"/>
</dbReference>
<evidence type="ECO:0000256" key="10">
    <source>
        <dbReference type="RuleBase" id="RU000528"/>
    </source>
</evidence>
<dbReference type="GO" id="GO:0046982">
    <property type="term" value="F:protein heterodimerization activity"/>
    <property type="evidence" value="ECO:0007669"/>
    <property type="project" value="InterPro"/>
</dbReference>
<comment type="subcellular location">
    <subcellularLocation>
        <location evidence="3">Chromosome</location>
    </subcellularLocation>
    <subcellularLocation>
        <location evidence="2">Nucleus</location>
    </subcellularLocation>
</comment>
<protein>
    <recommendedName>
        <fullName evidence="10">Histone H4</fullName>
    </recommendedName>
</protein>
<dbReference type="InterPro" id="IPR009072">
    <property type="entry name" value="Histone-fold"/>
</dbReference>
<evidence type="ECO:0000256" key="9">
    <source>
        <dbReference type="ARBA" id="ARBA00023269"/>
    </source>
</evidence>
<gene>
    <name evidence="13" type="ORF">JMJ35_005387</name>
</gene>
<evidence type="ECO:0000256" key="11">
    <source>
        <dbReference type="SAM" id="MobiDB-lite"/>
    </source>
</evidence>
<evidence type="ECO:0000313" key="14">
    <source>
        <dbReference type="Proteomes" id="UP001166286"/>
    </source>
</evidence>
<comment type="similarity">
    <text evidence="4 10">Belongs to the histone H4 family.</text>
</comment>
<keyword evidence="6 10" id="KW-0158">Chromosome</keyword>
<keyword evidence="9 10" id="KW-0544">Nucleosome core</keyword>
<evidence type="ECO:0000256" key="6">
    <source>
        <dbReference type="ARBA" id="ARBA00022454"/>
    </source>
</evidence>
<sequence length="160" mass="17343">MNFTRIMPSWGSAKPKKGRPPNVTPQSSQSSSSTFKGSQEVPRAARPTLAGKGVIGGGKVGTGGKGLGQGGFRRHRKIVKDSVRGITKGDIRRLARRGGIKRISGNLYDDVRTAMTDRLKLILEDCTTFVEHAGRKTVTVADVIFALKRHGRPIYGFDPK</sequence>
<evidence type="ECO:0000256" key="3">
    <source>
        <dbReference type="ARBA" id="ARBA00004286"/>
    </source>
</evidence>
<dbReference type="PRINTS" id="PR00623">
    <property type="entry name" value="HISTONEH4"/>
</dbReference>
<dbReference type="GO" id="GO:0030527">
    <property type="term" value="F:structural constituent of chromatin"/>
    <property type="evidence" value="ECO:0007669"/>
    <property type="project" value="InterPro"/>
</dbReference>
<dbReference type="EMBL" id="JAFEKC020000011">
    <property type="protein sequence ID" value="KAK0512259.1"/>
    <property type="molecule type" value="Genomic_DNA"/>
</dbReference>
<dbReference type="Gene3D" id="1.10.20.10">
    <property type="entry name" value="Histone, subunit A"/>
    <property type="match status" value="1"/>
</dbReference>
<keyword evidence="8 10" id="KW-0539">Nucleus</keyword>
<dbReference type="AlphaFoldDB" id="A0AA39R1Q6"/>
<evidence type="ECO:0000256" key="4">
    <source>
        <dbReference type="ARBA" id="ARBA00006564"/>
    </source>
</evidence>
<dbReference type="PANTHER" id="PTHR10484">
    <property type="entry name" value="HISTONE H4"/>
    <property type="match status" value="1"/>
</dbReference>
<feature type="region of interest" description="Disordered" evidence="11">
    <location>
        <begin position="1"/>
        <end position="72"/>
    </location>
</feature>
<evidence type="ECO:0000256" key="5">
    <source>
        <dbReference type="ARBA" id="ARBA00011538"/>
    </source>
</evidence>
<dbReference type="GO" id="GO:0000786">
    <property type="term" value="C:nucleosome"/>
    <property type="evidence" value="ECO:0007669"/>
    <property type="project" value="UniProtKB-KW"/>
</dbReference>
<reference evidence="13" key="1">
    <citation type="submission" date="2023-03" db="EMBL/GenBank/DDBJ databases">
        <title>Complete genome of Cladonia borealis.</title>
        <authorList>
            <person name="Park H."/>
        </authorList>
    </citation>
    <scope>NUCLEOTIDE SEQUENCE</scope>
    <source>
        <strain evidence="13">ANT050790</strain>
    </source>
</reference>
<dbReference type="FunFam" id="1.10.20.10:FF:000012">
    <property type="entry name" value="Histone H4"/>
    <property type="match status" value="1"/>
</dbReference>
<dbReference type="SUPFAM" id="SSF47113">
    <property type="entry name" value="Histone-fold"/>
    <property type="match status" value="1"/>
</dbReference>
<evidence type="ECO:0000256" key="2">
    <source>
        <dbReference type="ARBA" id="ARBA00004123"/>
    </source>
</evidence>
<evidence type="ECO:0000256" key="1">
    <source>
        <dbReference type="ARBA" id="ARBA00002001"/>
    </source>
</evidence>
<comment type="caution">
    <text evidence="13">The sequence shown here is derived from an EMBL/GenBank/DDBJ whole genome shotgun (WGS) entry which is preliminary data.</text>
</comment>
<dbReference type="Pfam" id="PF02969">
    <property type="entry name" value="TAF"/>
    <property type="match status" value="1"/>
</dbReference>
<dbReference type="Proteomes" id="UP001166286">
    <property type="component" value="Unassembled WGS sequence"/>
</dbReference>
<comment type="subunit">
    <text evidence="5 10">The nucleosome is a histone octamer containing two molecules each of H2A, H2B, H3 and H4 assembled in one H3-H4 heterotetramer and two H2A-H2B heterodimers. The octamer wraps approximately 147 bp of DNA.</text>
</comment>
<evidence type="ECO:0000256" key="7">
    <source>
        <dbReference type="ARBA" id="ARBA00023125"/>
    </source>
</evidence>
<keyword evidence="7 10" id="KW-0238">DNA-binding</keyword>
<feature type="compositionally biased region" description="Gly residues" evidence="11">
    <location>
        <begin position="53"/>
        <end position="71"/>
    </location>
</feature>
<comment type="function">
    <text evidence="1 10">Core component of nucleosome. Nucleosomes wrap and compact DNA into chromatin, limiting DNA accessibility to the cellular machineries which require DNA as a template. Histones thereby play a central role in transcription regulation, DNA repair, DNA replication and chromosomal stability. DNA accessibility is regulated via a complex set of post-translational modifications of histones, also called histone code, and nucleosome remodeling.</text>
</comment>
<evidence type="ECO:0000259" key="12">
    <source>
        <dbReference type="Pfam" id="PF02969"/>
    </source>
</evidence>
<dbReference type="CDD" id="cd22912">
    <property type="entry name" value="HFD_H4"/>
    <property type="match status" value="1"/>
</dbReference>
<name>A0AA39R1Q6_9LECA</name>
<accession>A0AA39R1Q6</accession>